<protein>
    <submittedName>
        <fullName evidence="1">Uncharacterized protein</fullName>
    </submittedName>
</protein>
<keyword evidence="2" id="KW-1185">Reference proteome</keyword>
<accession>A0ACC2WAB4</accession>
<name>A0ACC2WAB4_9TREE</name>
<dbReference type="Proteomes" id="UP001241377">
    <property type="component" value="Unassembled WGS sequence"/>
</dbReference>
<dbReference type="EMBL" id="JASBWR010000020">
    <property type="protein sequence ID" value="KAJ9108388.1"/>
    <property type="molecule type" value="Genomic_DNA"/>
</dbReference>
<sequence>MTDFDYPGFYDFETTDNFLQSILGAAQSLSPDSINGDEKKMNDWFMNLETNLPAERQNIPEMPPLNGFQSSSMSSSSYSQDSNVFGGLTPESQDTTYSNKTSPRYIKKEIEQISIGKQDTLNEESVTPEERKPSVNCTSKVTKPGRKDKISHNQIERKYRTNINTKILALRDAVPSLRIAAGCNDVSVADLEGLTPASKLNKASVLDKATEYIRHLERKNETLMNENRNLQRLIQEASINPRPVAPQNEPSSAGRHNGFGFAPSQSFNTTPVANYSQSSMPVTNEPYQQQPTNRFLLGGMAAMVGTSLFSGDLEFKNLSAIPIFPQALASPITFQLWRLIKIALVIMSLASIFQPYFKFGTKNEKSKTQNTEGLSQLMVHLGVKLPSRIKKDHFNELTTKLAGKSDSFTSWSLLSNYFYLSSKEVNFESCILSLIIGSIFCSKHPLAGRIMSINLKTKAMLIKNLDYSGDNESLLRLYKLIKKVDGLAMFTSPDFVDRLANLAYKKPINEGSTGGPSHLKYIEYLQDNSDDYFGIVLSWRVLELLHQLEITYLESISDDDRETSMKVILRKTKGLQEIIESCPQGSKLKKHFALFKSIMSPQDLAVSLMTDLEKDVQESLKEFGSFSETLDSDSSIAEAELEDASIETETTKKTLLEQKALIDTLNVISEEQFLVLVCSLAIYYKEKDLKKSLELLKYLNFASDKPPLSMLSFTAVLRVIDELSSNVEENSDEENATVVLDQLVRVARFWINDRASTLTLPQELCANLSDWVVEKGIVLNGMELQIEEE</sequence>
<evidence type="ECO:0000313" key="2">
    <source>
        <dbReference type="Proteomes" id="UP001241377"/>
    </source>
</evidence>
<reference evidence="1" key="1">
    <citation type="submission" date="2023-04" db="EMBL/GenBank/DDBJ databases">
        <title>Draft Genome sequencing of Naganishia species isolated from polar environments using Oxford Nanopore Technology.</title>
        <authorList>
            <person name="Leo P."/>
            <person name="Venkateswaran K."/>
        </authorList>
    </citation>
    <scope>NUCLEOTIDE SEQUENCE</scope>
    <source>
        <strain evidence="1">MNA-CCFEE 5261</strain>
    </source>
</reference>
<gene>
    <name evidence="1" type="ORF">QFC19_002372</name>
</gene>
<comment type="caution">
    <text evidence="1">The sequence shown here is derived from an EMBL/GenBank/DDBJ whole genome shotgun (WGS) entry which is preliminary data.</text>
</comment>
<organism evidence="1 2">
    <name type="scientific">Naganishia cerealis</name>
    <dbReference type="NCBI Taxonomy" id="610337"/>
    <lineage>
        <taxon>Eukaryota</taxon>
        <taxon>Fungi</taxon>
        <taxon>Dikarya</taxon>
        <taxon>Basidiomycota</taxon>
        <taxon>Agaricomycotina</taxon>
        <taxon>Tremellomycetes</taxon>
        <taxon>Filobasidiales</taxon>
        <taxon>Filobasidiaceae</taxon>
        <taxon>Naganishia</taxon>
    </lineage>
</organism>
<proteinExistence type="predicted"/>
<evidence type="ECO:0000313" key="1">
    <source>
        <dbReference type="EMBL" id="KAJ9108388.1"/>
    </source>
</evidence>